<feature type="region of interest" description="Disordered" evidence="1">
    <location>
        <begin position="1"/>
        <end position="32"/>
    </location>
</feature>
<dbReference type="AlphaFoldDB" id="A0A0A9A6C8"/>
<name>A0A0A9A6C8_ARUDO</name>
<protein>
    <submittedName>
        <fullName evidence="2">Uncharacterized protein</fullName>
    </submittedName>
</protein>
<sequence length="32" mass="3404">MASSSVSSSRAEGLRLTLKRSEPSTRCGPPRV</sequence>
<accession>A0A0A9A6C8</accession>
<organism evidence="2">
    <name type="scientific">Arundo donax</name>
    <name type="common">Giant reed</name>
    <name type="synonym">Donax arundinaceus</name>
    <dbReference type="NCBI Taxonomy" id="35708"/>
    <lineage>
        <taxon>Eukaryota</taxon>
        <taxon>Viridiplantae</taxon>
        <taxon>Streptophyta</taxon>
        <taxon>Embryophyta</taxon>
        <taxon>Tracheophyta</taxon>
        <taxon>Spermatophyta</taxon>
        <taxon>Magnoliopsida</taxon>
        <taxon>Liliopsida</taxon>
        <taxon>Poales</taxon>
        <taxon>Poaceae</taxon>
        <taxon>PACMAD clade</taxon>
        <taxon>Arundinoideae</taxon>
        <taxon>Arundineae</taxon>
        <taxon>Arundo</taxon>
    </lineage>
</organism>
<dbReference type="EMBL" id="GBRH01252397">
    <property type="protein sequence ID" value="JAD45498.1"/>
    <property type="molecule type" value="Transcribed_RNA"/>
</dbReference>
<reference evidence="2" key="2">
    <citation type="journal article" date="2015" name="Data Brief">
        <title>Shoot transcriptome of the giant reed, Arundo donax.</title>
        <authorList>
            <person name="Barrero R.A."/>
            <person name="Guerrero F.D."/>
            <person name="Moolhuijzen P."/>
            <person name="Goolsby J.A."/>
            <person name="Tidwell J."/>
            <person name="Bellgard S.E."/>
            <person name="Bellgard M.I."/>
        </authorList>
    </citation>
    <scope>NUCLEOTIDE SEQUENCE</scope>
    <source>
        <tissue evidence="2">Shoot tissue taken approximately 20 cm above the soil surface</tissue>
    </source>
</reference>
<proteinExistence type="predicted"/>
<evidence type="ECO:0000256" key="1">
    <source>
        <dbReference type="SAM" id="MobiDB-lite"/>
    </source>
</evidence>
<reference evidence="2" key="1">
    <citation type="submission" date="2014-09" db="EMBL/GenBank/DDBJ databases">
        <authorList>
            <person name="Magalhaes I.L.F."/>
            <person name="Oliveira U."/>
            <person name="Santos F.R."/>
            <person name="Vidigal T.H.D.A."/>
            <person name="Brescovit A.D."/>
            <person name="Santos A.J."/>
        </authorList>
    </citation>
    <scope>NUCLEOTIDE SEQUENCE</scope>
    <source>
        <tissue evidence="2">Shoot tissue taken approximately 20 cm above the soil surface</tissue>
    </source>
</reference>
<evidence type="ECO:0000313" key="2">
    <source>
        <dbReference type="EMBL" id="JAD45498.1"/>
    </source>
</evidence>